<evidence type="ECO:0008006" key="3">
    <source>
        <dbReference type="Google" id="ProtNLM"/>
    </source>
</evidence>
<dbReference type="EMBL" id="BLYV01000038">
    <property type="protein sequence ID" value="GFP12239.1"/>
    <property type="molecule type" value="Genomic_DNA"/>
</dbReference>
<evidence type="ECO:0000313" key="2">
    <source>
        <dbReference type="EMBL" id="SPB22012.1"/>
    </source>
</evidence>
<accession>A0A2X0P906</accession>
<dbReference type="Proteomes" id="UP000630086">
    <property type="component" value="Unassembled WGS sequence"/>
</dbReference>
<reference evidence="2" key="1">
    <citation type="submission" date="2018-01" db="EMBL/GenBank/DDBJ databases">
        <authorList>
            <person name="Gaut B.S."/>
            <person name="Morton B.R."/>
            <person name="Clegg M.T."/>
            <person name="Duvall M.R."/>
        </authorList>
    </citation>
    <scope>NUCLEOTIDE SEQUENCE</scope>
    <source>
        <strain evidence="2">Lactobacillus helveticus</strain>
    </source>
</reference>
<proteinExistence type="predicted"/>
<name>A0A2X0P906_LACHE</name>
<reference evidence="1" key="2">
    <citation type="submission" date="2020-07" db="EMBL/GenBank/DDBJ databases">
        <title>Draft genome sequence of Lactobacillus helveticus strain JCM 1062.</title>
        <authorList>
            <person name="Endo A."/>
            <person name="Maeno S."/>
            <person name="Kido Y."/>
        </authorList>
    </citation>
    <scope>NUCLEOTIDE SEQUENCE</scope>
    <source>
        <strain evidence="1">JCM 1062</strain>
    </source>
</reference>
<evidence type="ECO:0000313" key="1">
    <source>
        <dbReference type="EMBL" id="GFP12239.1"/>
    </source>
</evidence>
<dbReference type="EMBL" id="OGTV01000007">
    <property type="protein sequence ID" value="SPB22012.1"/>
    <property type="molecule type" value="Genomic_DNA"/>
</dbReference>
<organism evidence="2">
    <name type="scientific">Lactobacillus helveticus</name>
    <name type="common">Lactobacillus suntoryeus</name>
    <dbReference type="NCBI Taxonomy" id="1587"/>
    <lineage>
        <taxon>Bacteria</taxon>
        <taxon>Bacillati</taxon>
        <taxon>Bacillota</taxon>
        <taxon>Bacilli</taxon>
        <taxon>Lactobacillales</taxon>
        <taxon>Lactobacillaceae</taxon>
        <taxon>Lactobacillus</taxon>
    </lineage>
</organism>
<gene>
    <name evidence="2" type="ORF">BDKNPLJD_00226</name>
    <name evidence="1" type="ORF">LHEJCM1062_01110</name>
</gene>
<sequence length="91" mass="9960">MLLSIRDAALTQVDHHAKKGYHYLTSKLVTPTDSAPVLKLSNGKYISAKKSLIAKVKGYQNPKGYLTHKSSLTVMPATTFTADMKVLKLGK</sequence>
<dbReference type="AlphaFoldDB" id="A0A2X0P906"/>
<protein>
    <recommendedName>
        <fullName evidence="3">DUF5776 domain-containing protein</fullName>
    </recommendedName>
</protein>